<organism evidence="2 3">
    <name type="scientific">Halosegnis rubeus</name>
    <dbReference type="NCBI Taxonomy" id="2212850"/>
    <lineage>
        <taxon>Archaea</taxon>
        <taxon>Methanobacteriati</taxon>
        <taxon>Methanobacteriota</taxon>
        <taxon>Stenosarchaea group</taxon>
        <taxon>Halobacteria</taxon>
        <taxon>Halobacteriales</taxon>
        <taxon>Natronomonadaceae</taxon>
        <taxon>Halosegnis</taxon>
    </lineage>
</organism>
<dbReference type="RefSeq" id="WP_152133954.1">
    <property type="nucleotide sequence ID" value="NZ_QKKZ01000002.1"/>
</dbReference>
<dbReference type="InterPro" id="IPR032710">
    <property type="entry name" value="NTF2-like_dom_sf"/>
</dbReference>
<evidence type="ECO:0000313" key="3">
    <source>
        <dbReference type="Proteomes" id="UP000326865"/>
    </source>
</evidence>
<dbReference type="Pfam" id="PF12680">
    <property type="entry name" value="SnoaL_2"/>
    <property type="match status" value="1"/>
</dbReference>
<dbReference type="InterPro" id="IPR037401">
    <property type="entry name" value="SnoaL-like"/>
</dbReference>
<comment type="caution">
    <text evidence="2">The sequence shown here is derived from an EMBL/GenBank/DDBJ whole genome shotgun (WGS) entry which is preliminary data.</text>
</comment>
<name>A0A5N5UAM3_9EURY</name>
<reference evidence="2 3" key="1">
    <citation type="submission" date="2019-10" db="EMBL/GenBank/DDBJ databases">
        <title>Unraveling microbial dark matter from salterns through culturing: the case of the genus Halosegnis.</title>
        <authorList>
            <person name="Duran-Viseras A."/>
            <person name="Andrei A.-S."/>
            <person name="Vera-Gargallo B."/>
            <person name="Ghai R."/>
            <person name="Sanchez-Porro C."/>
            <person name="Ventosa A."/>
        </authorList>
    </citation>
    <scope>NUCLEOTIDE SEQUENCE [LARGE SCALE GENOMIC DNA]</scope>
    <source>
        <strain evidence="2 3">F18-79</strain>
    </source>
</reference>
<keyword evidence="3" id="KW-1185">Reference proteome</keyword>
<dbReference type="Gene3D" id="3.10.450.50">
    <property type="match status" value="1"/>
</dbReference>
<evidence type="ECO:0000259" key="1">
    <source>
        <dbReference type="Pfam" id="PF12680"/>
    </source>
</evidence>
<proteinExistence type="predicted"/>
<gene>
    <name evidence="2" type="ORF">DM867_06240</name>
</gene>
<evidence type="ECO:0000313" key="2">
    <source>
        <dbReference type="EMBL" id="KAB7514712.1"/>
    </source>
</evidence>
<dbReference type="SUPFAM" id="SSF54427">
    <property type="entry name" value="NTF2-like"/>
    <property type="match status" value="1"/>
</dbReference>
<sequence length="118" mass="13362">MADVDAQRIRDYYEHIDAGDLESVFELFADDVTYHRPGQPSLDGMAEFERFYREDRPLSEGEHTVESLTVGDDTVAVRGHFEGKQGGETVAFGFADHHRFDDDGLVTERWTYTDTGAV</sequence>
<feature type="domain" description="SnoaL-like" evidence="1">
    <location>
        <begin position="9"/>
        <end position="108"/>
    </location>
</feature>
<dbReference type="Proteomes" id="UP000326865">
    <property type="component" value="Unassembled WGS sequence"/>
</dbReference>
<dbReference type="EMBL" id="QKKZ01000002">
    <property type="protein sequence ID" value="KAB7514712.1"/>
    <property type="molecule type" value="Genomic_DNA"/>
</dbReference>
<dbReference type="AlphaFoldDB" id="A0A5N5UAM3"/>
<protein>
    <submittedName>
        <fullName evidence="2">DUF4440 domain-containing protein</fullName>
    </submittedName>
</protein>
<accession>A0A5N5UAM3</accession>